<accession>A0A098E5U5</accession>
<evidence type="ECO:0000313" key="1">
    <source>
        <dbReference type="EMBL" id="CEG11078.1"/>
    </source>
</evidence>
<sequence length="41" mass="4864">MEIVKKFLKYNVPEPIRMAHIYANGMKNKEIRSSTLIKTRN</sequence>
<gene>
    <name evidence="1" type="ORF">MSIBF_A1110003</name>
</gene>
<proteinExistence type="predicted"/>
<organism evidence="1">
    <name type="scientific">groundwater metagenome</name>
    <dbReference type="NCBI Taxonomy" id="717931"/>
    <lineage>
        <taxon>unclassified sequences</taxon>
        <taxon>metagenomes</taxon>
        <taxon>ecological metagenomes</taxon>
    </lineage>
</organism>
<reference evidence="1" key="1">
    <citation type="submission" date="2014-09" db="EMBL/GenBank/DDBJ databases">
        <authorList>
            <person name="Probst J Alexander"/>
        </authorList>
    </citation>
    <scope>NUCLEOTIDE SEQUENCE</scope>
</reference>
<name>A0A098E5U5_9ZZZZ</name>
<dbReference type="AlphaFoldDB" id="A0A098E5U5"/>
<dbReference type="EMBL" id="CCXY01000015">
    <property type="protein sequence ID" value="CEG11078.1"/>
    <property type="molecule type" value="Genomic_DNA"/>
</dbReference>
<protein>
    <submittedName>
        <fullName evidence="1">Uncharacterized protein</fullName>
    </submittedName>
</protein>